<organism evidence="2">
    <name type="scientific">Sesamum latifolium</name>
    <dbReference type="NCBI Taxonomy" id="2727402"/>
    <lineage>
        <taxon>Eukaryota</taxon>
        <taxon>Viridiplantae</taxon>
        <taxon>Streptophyta</taxon>
        <taxon>Embryophyta</taxon>
        <taxon>Tracheophyta</taxon>
        <taxon>Spermatophyta</taxon>
        <taxon>Magnoliopsida</taxon>
        <taxon>eudicotyledons</taxon>
        <taxon>Gunneridae</taxon>
        <taxon>Pentapetalae</taxon>
        <taxon>asterids</taxon>
        <taxon>lamiids</taxon>
        <taxon>Lamiales</taxon>
        <taxon>Pedaliaceae</taxon>
        <taxon>Sesamum</taxon>
    </lineage>
</organism>
<sequence length="60" mass="6405">MVQCPIRSLEIISFQSGRFLALFLFLTALLPTTALAQALAADTDITPRAFISPPPATTGQ</sequence>
<feature type="signal peptide" evidence="1">
    <location>
        <begin position="1"/>
        <end position="36"/>
    </location>
</feature>
<dbReference type="AlphaFoldDB" id="A0AAW2SIM3"/>
<dbReference type="EMBL" id="JACGWN010000017">
    <property type="protein sequence ID" value="KAL0391578.1"/>
    <property type="molecule type" value="Genomic_DNA"/>
</dbReference>
<name>A0AAW2SIM3_9LAMI</name>
<reference evidence="2" key="1">
    <citation type="submission" date="2020-06" db="EMBL/GenBank/DDBJ databases">
        <authorList>
            <person name="Li T."/>
            <person name="Hu X."/>
            <person name="Zhang T."/>
            <person name="Song X."/>
            <person name="Zhang H."/>
            <person name="Dai N."/>
            <person name="Sheng W."/>
            <person name="Hou X."/>
            <person name="Wei L."/>
        </authorList>
    </citation>
    <scope>NUCLEOTIDE SEQUENCE</scope>
    <source>
        <strain evidence="2">KEN1</strain>
        <tissue evidence="2">Leaf</tissue>
    </source>
</reference>
<comment type="caution">
    <text evidence="2">The sequence shown here is derived from an EMBL/GenBank/DDBJ whole genome shotgun (WGS) entry which is preliminary data.</text>
</comment>
<protein>
    <submittedName>
        <fullName evidence="2">Uncharacterized protein</fullName>
    </submittedName>
</protein>
<feature type="chain" id="PRO_5043363184" evidence="1">
    <location>
        <begin position="37"/>
        <end position="60"/>
    </location>
</feature>
<gene>
    <name evidence="2" type="ORF">Slati_4522000</name>
</gene>
<reference evidence="2" key="2">
    <citation type="journal article" date="2024" name="Plant">
        <title>Genomic evolution and insights into agronomic trait innovations of Sesamum species.</title>
        <authorList>
            <person name="Miao H."/>
            <person name="Wang L."/>
            <person name="Qu L."/>
            <person name="Liu H."/>
            <person name="Sun Y."/>
            <person name="Le M."/>
            <person name="Wang Q."/>
            <person name="Wei S."/>
            <person name="Zheng Y."/>
            <person name="Lin W."/>
            <person name="Duan Y."/>
            <person name="Cao H."/>
            <person name="Xiong S."/>
            <person name="Wang X."/>
            <person name="Wei L."/>
            <person name="Li C."/>
            <person name="Ma Q."/>
            <person name="Ju M."/>
            <person name="Zhao R."/>
            <person name="Li G."/>
            <person name="Mu C."/>
            <person name="Tian Q."/>
            <person name="Mei H."/>
            <person name="Zhang T."/>
            <person name="Gao T."/>
            <person name="Zhang H."/>
        </authorList>
    </citation>
    <scope>NUCLEOTIDE SEQUENCE</scope>
    <source>
        <strain evidence="2">KEN1</strain>
    </source>
</reference>
<keyword evidence="1" id="KW-0732">Signal</keyword>
<proteinExistence type="predicted"/>
<evidence type="ECO:0000313" key="2">
    <source>
        <dbReference type="EMBL" id="KAL0391578.1"/>
    </source>
</evidence>
<accession>A0AAW2SIM3</accession>
<evidence type="ECO:0000256" key="1">
    <source>
        <dbReference type="SAM" id="SignalP"/>
    </source>
</evidence>